<sequence>MRFSTLLFTSTIGLAGFAVGQSETSAPGTCQETIGKLFCFLPGDNQKGGCPPDENPEYPSGDLAKDEAACKGKKAGDACTTFYECI</sequence>
<dbReference type="Proteomes" id="UP001232148">
    <property type="component" value="Unassembled WGS sequence"/>
</dbReference>
<protein>
    <submittedName>
        <fullName evidence="2">Uncharacterized protein</fullName>
    </submittedName>
</protein>
<feature type="signal peptide" evidence="1">
    <location>
        <begin position="1"/>
        <end position="20"/>
    </location>
</feature>
<dbReference type="AlphaFoldDB" id="A0AAD9HUA8"/>
<comment type="caution">
    <text evidence="2">The sequence shown here is derived from an EMBL/GenBank/DDBJ whole genome shotgun (WGS) entry which is preliminary data.</text>
</comment>
<evidence type="ECO:0000313" key="3">
    <source>
        <dbReference type="Proteomes" id="UP001232148"/>
    </source>
</evidence>
<gene>
    <name evidence="2" type="ORF">LX32DRAFT_633234</name>
</gene>
<dbReference type="EMBL" id="MU842808">
    <property type="protein sequence ID" value="KAK2035420.1"/>
    <property type="molecule type" value="Genomic_DNA"/>
</dbReference>
<keyword evidence="3" id="KW-1185">Reference proteome</keyword>
<feature type="chain" id="PRO_5042134172" evidence="1">
    <location>
        <begin position="21"/>
        <end position="86"/>
    </location>
</feature>
<organism evidence="2 3">
    <name type="scientific">Colletotrichum zoysiae</name>
    <dbReference type="NCBI Taxonomy" id="1216348"/>
    <lineage>
        <taxon>Eukaryota</taxon>
        <taxon>Fungi</taxon>
        <taxon>Dikarya</taxon>
        <taxon>Ascomycota</taxon>
        <taxon>Pezizomycotina</taxon>
        <taxon>Sordariomycetes</taxon>
        <taxon>Hypocreomycetidae</taxon>
        <taxon>Glomerellales</taxon>
        <taxon>Glomerellaceae</taxon>
        <taxon>Colletotrichum</taxon>
        <taxon>Colletotrichum graminicola species complex</taxon>
    </lineage>
</organism>
<accession>A0AAD9HUA8</accession>
<evidence type="ECO:0000313" key="2">
    <source>
        <dbReference type="EMBL" id="KAK2035420.1"/>
    </source>
</evidence>
<proteinExistence type="predicted"/>
<evidence type="ECO:0000256" key="1">
    <source>
        <dbReference type="SAM" id="SignalP"/>
    </source>
</evidence>
<keyword evidence="1" id="KW-0732">Signal</keyword>
<name>A0AAD9HUA8_9PEZI</name>
<reference evidence="2" key="1">
    <citation type="submission" date="2021-06" db="EMBL/GenBank/DDBJ databases">
        <title>Comparative genomics, transcriptomics and evolutionary studies reveal genomic signatures of adaptation to plant cell wall in hemibiotrophic fungi.</title>
        <authorList>
            <consortium name="DOE Joint Genome Institute"/>
            <person name="Baroncelli R."/>
            <person name="Diaz J.F."/>
            <person name="Benocci T."/>
            <person name="Peng M."/>
            <person name="Battaglia E."/>
            <person name="Haridas S."/>
            <person name="Andreopoulos W."/>
            <person name="Labutti K."/>
            <person name="Pangilinan J."/>
            <person name="Floch G.L."/>
            <person name="Makela M.R."/>
            <person name="Henrissat B."/>
            <person name="Grigoriev I.V."/>
            <person name="Crouch J.A."/>
            <person name="De Vries R.P."/>
            <person name="Sukno S.A."/>
            <person name="Thon M.R."/>
        </authorList>
    </citation>
    <scope>NUCLEOTIDE SEQUENCE</scope>
    <source>
        <strain evidence="2">MAFF235873</strain>
    </source>
</reference>